<gene>
    <name evidence="1" type="ORF">CWE10_01340</name>
</gene>
<dbReference type="Proteomes" id="UP000732377">
    <property type="component" value="Unassembled WGS sequence"/>
</dbReference>
<dbReference type="CDD" id="cd10148">
    <property type="entry name" value="CsoR-like_DUF156"/>
    <property type="match status" value="1"/>
</dbReference>
<dbReference type="GO" id="GO:0046872">
    <property type="term" value="F:metal ion binding"/>
    <property type="evidence" value="ECO:0007669"/>
    <property type="project" value="InterPro"/>
</dbReference>
<name>A0A953LIL6_SYMTR</name>
<dbReference type="EMBL" id="PIUK01000005">
    <property type="protein sequence ID" value="MBY6274852.1"/>
    <property type="molecule type" value="Genomic_DNA"/>
</dbReference>
<reference evidence="1" key="1">
    <citation type="submission" date="2017-11" db="EMBL/GenBank/DDBJ databases">
        <title>Three new genomes from thermophilic consortium.</title>
        <authorList>
            <person name="Quaggio R."/>
            <person name="Amgarten D."/>
            <person name="Setubal J.C."/>
        </authorList>
    </citation>
    <scope>NUCLEOTIDE SEQUENCE</scope>
    <source>
        <strain evidence="1">ZCTH01-B2</strain>
    </source>
</reference>
<dbReference type="OMA" id="TIVFEHH"/>
<dbReference type="Gene3D" id="1.20.58.1000">
    <property type="entry name" value="Metal-sensitive repressor, helix protomer"/>
    <property type="match status" value="1"/>
</dbReference>
<dbReference type="Pfam" id="PF02583">
    <property type="entry name" value="Trns_repr_metal"/>
    <property type="match status" value="1"/>
</dbReference>
<proteinExistence type="predicted"/>
<dbReference type="InterPro" id="IPR038390">
    <property type="entry name" value="Metal_Tscrpt_repr_sf"/>
</dbReference>
<sequence>MAEKGPGVRVPLVRDKEGILARLRKIEGQVRGLQRMVEEDRYCVDILNQVAAVEAALNRVGLMLLEGHVKGCVAAAVRRGEGDEAVAELMDVLRRFVR</sequence>
<accession>A0A953LIL6</accession>
<dbReference type="GO" id="GO:0003677">
    <property type="term" value="F:DNA binding"/>
    <property type="evidence" value="ECO:0007669"/>
    <property type="project" value="InterPro"/>
</dbReference>
<evidence type="ECO:0000313" key="1">
    <source>
        <dbReference type="EMBL" id="MBY6274852.1"/>
    </source>
</evidence>
<dbReference type="PANTHER" id="PTHR33677">
    <property type="entry name" value="TRANSCRIPTIONAL REPRESSOR FRMR-RELATED"/>
    <property type="match status" value="1"/>
</dbReference>
<comment type="caution">
    <text evidence="1">The sequence shown here is derived from an EMBL/GenBank/DDBJ whole genome shotgun (WGS) entry which is preliminary data.</text>
</comment>
<organism evidence="1 2">
    <name type="scientific">Symbiobacterium thermophilum</name>
    <dbReference type="NCBI Taxonomy" id="2734"/>
    <lineage>
        <taxon>Bacteria</taxon>
        <taxon>Bacillati</taxon>
        <taxon>Bacillota</taxon>
        <taxon>Clostridia</taxon>
        <taxon>Eubacteriales</taxon>
        <taxon>Symbiobacteriaceae</taxon>
        <taxon>Symbiobacterium</taxon>
    </lineage>
</organism>
<dbReference type="GO" id="GO:0045892">
    <property type="term" value="P:negative regulation of DNA-templated transcription"/>
    <property type="evidence" value="ECO:0007669"/>
    <property type="project" value="UniProtKB-ARBA"/>
</dbReference>
<evidence type="ECO:0000313" key="2">
    <source>
        <dbReference type="Proteomes" id="UP000732377"/>
    </source>
</evidence>
<protein>
    <submittedName>
        <fullName evidence="1">Transcriptional regulator</fullName>
    </submittedName>
</protein>
<dbReference type="AlphaFoldDB" id="A0A953LIL6"/>
<dbReference type="InterPro" id="IPR003735">
    <property type="entry name" value="Metal_Tscrpt_repr"/>
</dbReference>